<sequence length="290" mass="33812">MNIGETLKYLRENKNYTKKALAEGIVSVSFYSQVESGKSSITIELFFKLLKKLNVTFDEFFLISNGFNLPIETQLWNNFTTAYYEEDLNKLYQAKENIEFELQRQPDPEHSALKIYLLTANLAISRTKYETPKKIFTDELFHTLFSVDTWTRFELVLFINTVHFFDIELITLLSRKLLEYAKQYSTAQEYSQLFNSALINLIGALLKHRSMDDAAYFITLLNKQSSSPKNLYERNMVIYLDGMRLIILGSLDEGTKKVTQSIEIFSSLGMTGRAERYRAEMKKFFDIEIP</sequence>
<dbReference type="SMART" id="SM00530">
    <property type="entry name" value="HTH_XRE"/>
    <property type="match status" value="1"/>
</dbReference>
<dbReference type="OrthoDB" id="2310942at2"/>
<dbReference type="Proteomes" id="UP000095094">
    <property type="component" value="Unassembled WGS sequence"/>
</dbReference>
<dbReference type="Pfam" id="PF21259">
    <property type="entry name" value="Rgg_C"/>
    <property type="match status" value="1"/>
</dbReference>
<gene>
    <name evidence="2" type="ORF">BCR25_15680</name>
</gene>
<comment type="caution">
    <text evidence="2">The sequence shown here is derived from an EMBL/GenBank/DDBJ whole genome shotgun (WGS) entry which is preliminary data.</text>
</comment>
<evidence type="ECO:0000313" key="2">
    <source>
        <dbReference type="EMBL" id="OEG18642.1"/>
    </source>
</evidence>
<dbReference type="Gene3D" id="1.25.40.400">
    <property type="match status" value="1"/>
</dbReference>
<dbReference type="Gene3D" id="1.10.260.40">
    <property type="entry name" value="lambda repressor-like DNA-binding domains"/>
    <property type="match status" value="1"/>
</dbReference>
<dbReference type="PROSITE" id="PS50943">
    <property type="entry name" value="HTH_CROC1"/>
    <property type="match status" value="1"/>
</dbReference>
<feature type="domain" description="HTH cro/C1-type" evidence="1">
    <location>
        <begin position="7"/>
        <end position="60"/>
    </location>
</feature>
<dbReference type="AlphaFoldDB" id="A0A1E5H1E4"/>
<proteinExistence type="predicted"/>
<dbReference type="InterPro" id="IPR010982">
    <property type="entry name" value="Lambda_DNA-bd_dom_sf"/>
</dbReference>
<dbReference type="RefSeq" id="WP_069662491.1">
    <property type="nucleotide sequence ID" value="NZ_JBHUJJ010000002.1"/>
</dbReference>
<dbReference type="PANTHER" id="PTHR37038:SF12">
    <property type="entry name" value="TRANSCRIPTIONAL REGULATOR"/>
    <property type="match status" value="1"/>
</dbReference>
<dbReference type="SUPFAM" id="SSF47413">
    <property type="entry name" value="lambda repressor-like DNA-binding domains"/>
    <property type="match status" value="1"/>
</dbReference>
<dbReference type="InterPro" id="IPR001387">
    <property type="entry name" value="Cro/C1-type_HTH"/>
</dbReference>
<dbReference type="PANTHER" id="PTHR37038">
    <property type="entry name" value="TRANSCRIPTIONAL REGULATOR-RELATED"/>
    <property type="match status" value="1"/>
</dbReference>
<dbReference type="EMBL" id="MIJY01000005">
    <property type="protein sequence ID" value="OEG18642.1"/>
    <property type="molecule type" value="Genomic_DNA"/>
</dbReference>
<dbReference type="InterPro" id="IPR010057">
    <property type="entry name" value="Transcription_activator_Rgg_C"/>
</dbReference>
<name>A0A1E5H1E4_9ENTE</name>
<organism evidence="2 3">
    <name type="scientific">Enterococcus termitis</name>
    <dbReference type="NCBI Taxonomy" id="332950"/>
    <lineage>
        <taxon>Bacteria</taxon>
        <taxon>Bacillati</taxon>
        <taxon>Bacillota</taxon>
        <taxon>Bacilli</taxon>
        <taxon>Lactobacillales</taxon>
        <taxon>Enterococcaceae</taxon>
        <taxon>Enterococcus</taxon>
    </lineage>
</organism>
<evidence type="ECO:0000313" key="3">
    <source>
        <dbReference type="Proteomes" id="UP000095094"/>
    </source>
</evidence>
<dbReference type="CDD" id="cd00093">
    <property type="entry name" value="HTH_XRE"/>
    <property type="match status" value="1"/>
</dbReference>
<dbReference type="Pfam" id="PF01381">
    <property type="entry name" value="HTH_3"/>
    <property type="match status" value="1"/>
</dbReference>
<keyword evidence="3" id="KW-1185">Reference proteome</keyword>
<protein>
    <recommendedName>
        <fullName evidence="1">HTH cro/C1-type domain-containing protein</fullName>
    </recommendedName>
</protein>
<accession>A0A1E5H1E4</accession>
<dbReference type="InterPro" id="IPR053163">
    <property type="entry name" value="HTH-type_regulator_Rgg"/>
</dbReference>
<dbReference type="NCBIfam" id="TIGR01716">
    <property type="entry name" value="RGG_Cterm"/>
    <property type="match status" value="1"/>
</dbReference>
<evidence type="ECO:0000259" key="1">
    <source>
        <dbReference type="PROSITE" id="PS50943"/>
    </source>
</evidence>
<reference evidence="3" key="1">
    <citation type="submission" date="2016-09" db="EMBL/GenBank/DDBJ databases">
        <authorList>
            <person name="Gulvik C.A."/>
        </authorList>
    </citation>
    <scope>NUCLEOTIDE SEQUENCE [LARGE SCALE GENOMIC DNA]</scope>
    <source>
        <strain evidence="3">LMG 8895</strain>
    </source>
</reference>
<dbReference type="GO" id="GO:0003677">
    <property type="term" value="F:DNA binding"/>
    <property type="evidence" value="ECO:0007669"/>
    <property type="project" value="InterPro"/>
</dbReference>